<keyword evidence="7" id="KW-1185">Reference proteome</keyword>
<dbReference type="InterPro" id="IPR016161">
    <property type="entry name" value="Ald_DH/histidinol_DH"/>
</dbReference>
<dbReference type="PROSITE" id="PS00687">
    <property type="entry name" value="ALDEHYDE_DEHYDR_GLU"/>
    <property type="match status" value="1"/>
</dbReference>
<reference evidence="6 7" key="1">
    <citation type="submission" date="2019-08" db="EMBL/GenBank/DDBJ databases">
        <authorList>
            <person name="Ye J."/>
        </authorList>
    </citation>
    <scope>NUCLEOTIDE SEQUENCE [LARGE SCALE GENOMIC DNA]</scope>
    <source>
        <strain evidence="6 7">TK008</strain>
    </source>
</reference>
<feature type="active site" evidence="3">
    <location>
        <position position="230"/>
    </location>
</feature>
<dbReference type="InterPro" id="IPR015590">
    <property type="entry name" value="Aldehyde_DH_dom"/>
</dbReference>
<dbReference type="InterPro" id="IPR029510">
    <property type="entry name" value="Ald_DH_CS_GLU"/>
</dbReference>
<evidence type="ECO:0000256" key="2">
    <source>
        <dbReference type="ARBA" id="ARBA00023002"/>
    </source>
</evidence>
<name>A0A5C6S9X6_9RHOB</name>
<evidence type="ECO:0000256" key="1">
    <source>
        <dbReference type="ARBA" id="ARBA00009986"/>
    </source>
</evidence>
<dbReference type="AlphaFoldDB" id="A0A5C6S9X6"/>
<dbReference type="Pfam" id="PF00171">
    <property type="entry name" value="Aldedh"/>
    <property type="match status" value="1"/>
</dbReference>
<dbReference type="Proteomes" id="UP000321562">
    <property type="component" value="Unassembled WGS sequence"/>
</dbReference>
<dbReference type="InterPro" id="IPR016163">
    <property type="entry name" value="Ald_DH_C"/>
</dbReference>
<dbReference type="EMBL" id="VOPL01000001">
    <property type="protein sequence ID" value="TXB70543.1"/>
    <property type="molecule type" value="Genomic_DNA"/>
</dbReference>
<dbReference type="GO" id="GO:0016620">
    <property type="term" value="F:oxidoreductase activity, acting on the aldehyde or oxo group of donors, NAD or NADP as acceptor"/>
    <property type="evidence" value="ECO:0007669"/>
    <property type="project" value="InterPro"/>
</dbReference>
<dbReference type="PANTHER" id="PTHR11699">
    <property type="entry name" value="ALDEHYDE DEHYDROGENASE-RELATED"/>
    <property type="match status" value="1"/>
</dbReference>
<evidence type="ECO:0000256" key="3">
    <source>
        <dbReference type="PROSITE-ProRule" id="PRU10007"/>
    </source>
</evidence>
<comment type="caution">
    <text evidence="6">The sequence shown here is derived from an EMBL/GenBank/DDBJ whole genome shotgun (WGS) entry which is preliminary data.</text>
</comment>
<keyword evidence="2 4" id="KW-0560">Oxidoreductase</keyword>
<protein>
    <submittedName>
        <fullName evidence="6">Aldehyde dehydrogenase family protein</fullName>
    </submittedName>
</protein>
<organism evidence="6 7">
    <name type="scientific">Paracoccus aurantiacus</name>
    <dbReference type="NCBI Taxonomy" id="2599412"/>
    <lineage>
        <taxon>Bacteria</taxon>
        <taxon>Pseudomonadati</taxon>
        <taxon>Pseudomonadota</taxon>
        <taxon>Alphaproteobacteria</taxon>
        <taxon>Rhodobacterales</taxon>
        <taxon>Paracoccaceae</taxon>
        <taxon>Paracoccus</taxon>
    </lineage>
</organism>
<evidence type="ECO:0000259" key="5">
    <source>
        <dbReference type="Pfam" id="PF00171"/>
    </source>
</evidence>
<feature type="domain" description="Aldehyde dehydrogenase" evidence="5">
    <location>
        <begin position="4"/>
        <end position="454"/>
    </location>
</feature>
<dbReference type="SUPFAM" id="SSF53720">
    <property type="entry name" value="ALDH-like"/>
    <property type="match status" value="1"/>
</dbReference>
<dbReference type="Gene3D" id="3.40.309.10">
    <property type="entry name" value="Aldehyde Dehydrogenase, Chain A, domain 2"/>
    <property type="match status" value="1"/>
</dbReference>
<comment type="similarity">
    <text evidence="1 4">Belongs to the aldehyde dehydrogenase family.</text>
</comment>
<dbReference type="InterPro" id="IPR016162">
    <property type="entry name" value="Ald_DH_N"/>
</dbReference>
<gene>
    <name evidence="6" type="ORF">FQV27_01325</name>
</gene>
<dbReference type="OrthoDB" id="9812625at2"/>
<proteinExistence type="inferred from homology"/>
<dbReference type="FunFam" id="3.40.309.10:FF:000009">
    <property type="entry name" value="Aldehyde dehydrogenase A"/>
    <property type="match status" value="1"/>
</dbReference>
<evidence type="ECO:0000313" key="6">
    <source>
        <dbReference type="EMBL" id="TXB70543.1"/>
    </source>
</evidence>
<evidence type="ECO:0000313" key="7">
    <source>
        <dbReference type="Proteomes" id="UP000321562"/>
    </source>
</evidence>
<dbReference type="RefSeq" id="WP_147096005.1">
    <property type="nucleotide sequence ID" value="NZ_JBHUFH010000002.1"/>
</dbReference>
<evidence type="ECO:0000256" key="4">
    <source>
        <dbReference type="RuleBase" id="RU003345"/>
    </source>
</evidence>
<dbReference type="Gene3D" id="3.40.605.10">
    <property type="entry name" value="Aldehyde Dehydrogenase, Chain A, domain 1"/>
    <property type="match status" value="1"/>
</dbReference>
<dbReference type="CDD" id="cd07102">
    <property type="entry name" value="ALDH_EDX86601"/>
    <property type="match status" value="1"/>
</dbReference>
<sequence>MSGQIQLVSPVDGKVYVTRDVLSPDAARDAVARAKAAQPEWAARPLDERIKLVVAGIDALIAMNDDIVPELARMMGRPVRYGGEMGGVRERTDYLARTAADVLAPDVVEDSGDFRRELRRVPVGVVFVIAPWNYPFLTAINTIVPALIAGNAVILKHASQTLLAGERLAEAMHKAGVPADVFQNVVLDHATTEALIAERNFGFVNFTGSVGGGRAIERAAAGGFTGTGLELGGKDPGYVAEDADLDAAVNGLMDGAMFNSGQCCCGIERIYVHESLYDDFVAKAADWARTLKLGDPTDPATTMGPMANTRFAKVVRDQVAEAVAAGARPLIDAGEFPADDGGAYLAPQVLVDVTHDMRVMREESFGPVVGIMPVKDDAEAIALMNDSDYGLTASIWTADPDRAAEIGNQLETGTVFMNRCDYLDPALCWTGVKDTGRGASLSSLGFHAVTRPKSFHLKKVTQ</sequence>
<accession>A0A5C6S9X6</accession>